<name>A0A7Y9RZ07_9ACTN</name>
<evidence type="ECO:0000313" key="2">
    <source>
        <dbReference type="Proteomes" id="UP000544110"/>
    </source>
</evidence>
<evidence type="ECO:0000313" key="1">
    <source>
        <dbReference type="EMBL" id="NYG56540.1"/>
    </source>
</evidence>
<dbReference type="AlphaFoldDB" id="A0A7Y9RZ07"/>
<sequence length="187" mass="18760">MTSSPPSRPAVLRVLVPAALLLATACGGQDDGADPAAYEQVRGRDLCRAVGDAPVEELLVESGAARFDERSGDVLVGGLDVSEGEVEGLPSCTWTATDAVVGVRVYAAELGTGTGPDGTVTSEVEVGGEAALEQQLGDGAACVDFLPLGDDLWLAVDATLPTGEPCPLTRALAAAAVDDVRGLAAGS</sequence>
<comment type="caution">
    <text evidence="1">The sequence shown here is derived from an EMBL/GenBank/DDBJ whole genome shotgun (WGS) entry which is preliminary data.</text>
</comment>
<keyword evidence="2" id="KW-1185">Reference proteome</keyword>
<dbReference type="EMBL" id="JACCAC010000001">
    <property type="protein sequence ID" value="NYG56540.1"/>
    <property type="molecule type" value="Genomic_DNA"/>
</dbReference>
<dbReference type="Proteomes" id="UP000544110">
    <property type="component" value="Unassembled WGS sequence"/>
</dbReference>
<dbReference type="RefSeq" id="WP_179518775.1">
    <property type="nucleotide sequence ID" value="NZ_JACCAC010000001.1"/>
</dbReference>
<evidence type="ECO:0008006" key="3">
    <source>
        <dbReference type="Google" id="ProtNLM"/>
    </source>
</evidence>
<proteinExistence type="predicted"/>
<organism evidence="1 2">
    <name type="scientific">Nocardioides perillae</name>
    <dbReference type="NCBI Taxonomy" id="1119534"/>
    <lineage>
        <taxon>Bacteria</taxon>
        <taxon>Bacillati</taxon>
        <taxon>Actinomycetota</taxon>
        <taxon>Actinomycetes</taxon>
        <taxon>Propionibacteriales</taxon>
        <taxon>Nocardioidaceae</taxon>
        <taxon>Nocardioides</taxon>
    </lineage>
</organism>
<gene>
    <name evidence="1" type="ORF">BJ989_002844</name>
</gene>
<accession>A0A7Y9RZ07</accession>
<protein>
    <recommendedName>
        <fullName evidence="3">DUF3558 domain-containing protein</fullName>
    </recommendedName>
</protein>
<reference evidence="1 2" key="1">
    <citation type="submission" date="2020-07" db="EMBL/GenBank/DDBJ databases">
        <title>Sequencing the genomes of 1000 actinobacteria strains.</title>
        <authorList>
            <person name="Klenk H.-P."/>
        </authorList>
    </citation>
    <scope>NUCLEOTIDE SEQUENCE [LARGE SCALE GENOMIC DNA]</scope>
    <source>
        <strain evidence="1 2">DSM 24552</strain>
    </source>
</reference>